<reference evidence="1" key="1">
    <citation type="submission" date="2024-12" db="EMBL/GenBank/DDBJ databases">
        <title>Comparative genomics and development of molecular markers within Purpureocillium lilacinum and among Purpureocillium species.</title>
        <authorList>
            <person name="Yeh Z.-Y."/>
            <person name="Ni N.-T."/>
            <person name="Lo P.-H."/>
            <person name="Mushyakhwo K."/>
            <person name="Lin C.-F."/>
            <person name="Nai Y.-S."/>
        </authorList>
    </citation>
    <scope>NUCLEOTIDE SEQUENCE</scope>
    <source>
        <strain evidence="1">NCHU-NPUST-175</strain>
    </source>
</reference>
<accession>A0ACC4DRK2</accession>
<organism evidence="1 2">
    <name type="scientific">Purpureocillium lilacinum</name>
    <name type="common">Paecilomyces lilacinus</name>
    <dbReference type="NCBI Taxonomy" id="33203"/>
    <lineage>
        <taxon>Eukaryota</taxon>
        <taxon>Fungi</taxon>
        <taxon>Dikarya</taxon>
        <taxon>Ascomycota</taxon>
        <taxon>Pezizomycotina</taxon>
        <taxon>Sordariomycetes</taxon>
        <taxon>Hypocreomycetidae</taxon>
        <taxon>Hypocreales</taxon>
        <taxon>Ophiocordycipitaceae</taxon>
        <taxon>Purpureocillium</taxon>
    </lineage>
</organism>
<keyword evidence="2" id="KW-1185">Reference proteome</keyword>
<comment type="caution">
    <text evidence="1">The sequence shown here is derived from an EMBL/GenBank/DDBJ whole genome shotgun (WGS) entry which is preliminary data.</text>
</comment>
<dbReference type="Proteomes" id="UP001638806">
    <property type="component" value="Unassembled WGS sequence"/>
</dbReference>
<dbReference type="EMBL" id="JBGNUJ010000006">
    <property type="protein sequence ID" value="KAL3958494.1"/>
    <property type="molecule type" value="Genomic_DNA"/>
</dbReference>
<evidence type="ECO:0000313" key="2">
    <source>
        <dbReference type="Proteomes" id="UP001638806"/>
    </source>
</evidence>
<sequence length="480" mass="56066">MAFWSQLPRELQLQIFEELIYDRERRPEHHVLAKCASVCRSWQDEFEPEVFKKLCLSQSCLPKFRSIVGGTKKYRLEYIRHLWLRVRLNKYNCKVCQKAEDAKTIRKNCITFTNAVWNLLKILSTWDSEQEPQTSRGIPYGLELEMSVHSPSDNEHVFRPLCLADYCPYTNWHNLIRDDAEIEKDIACGASCKALYRTAVDVQGFSPRVLFRLLHESFAEITELRLEKWMELYADQQTEYRQEFQRLLHVHGLPKSLNELYLVEESSTALHPSDTSSGRSALGFQLARHSRGLEKLSISWNTDAAGFFQEYFRDRWDAASPISRARAPWADLTALTLTCSKLQPGDSSVRKPQRELLRAACVAARLMPRLELLEIWNCGDDSAALFEFDMREDKSKPPVITWMTTWQSRFTAKDRVFECWRKLARERDPEGREPDVNVFTIALPSEERQSKWGLRLFLSEQILHLKSSEQITWEKESTEA</sequence>
<proteinExistence type="predicted"/>
<protein>
    <submittedName>
        <fullName evidence="1">Uncharacterized protein</fullName>
    </submittedName>
</protein>
<evidence type="ECO:0000313" key="1">
    <source>
        <dbReference type="EMBL" id="KAL3958494.1"/>
    </source>
</evidence>
<name>A0ACC4DRK2_PURLI</name>
<gene>
    <name evidence="1" type="ORF">ACCO45_006656</name>
</gene>